<dbReference type="InterPro" id="IPR016454">
    <property type="entry name" value="Cysteine_dSase"/>
</dbReference>
<proteinExistence type="inferred from homology"/>
<keyword evidence="7" id="KW-0663">Pyridoxal phosphate</keyword>
<comment type="catalytic activity">
    <reaction evidence="10">
        <text>(sulfur carrier)-H + L-cysteine = (sulfur carrier)-SH + L-alanine</text>
        <dbReference type="Rhea" id="RHEA:43892"/>
        <dbReference type="Rhea" id="RHEA-COMP:14737"/>
        <dbReference type="Rhea" id="RHEA-COMP:14739"/>
        <dbReference type="ChEBI" id="CHEBI:29917"/>
        <dbReference type="ChEBI" id="CHEBI:35235"/>
        <dbReference type="ChEBI" id="CHEBI:57972"/>
        <dbReference type="ChEBI" id="CHEBI:64428"/>
        <dbReference type="EC" id="2.8.1.7"/>
    </reaction>
</comment>
<dbReference type="PANTHER" id="PTHR11601">
    <property type="entry name" value="CYSTEINE DESULFURYLASE FAMILY MEMBER"/>
    <property type="match status" value="1"/>
</dbReference>
<evidence type="ECO:0000256" key="10">
    <source>
        <dbReference type="ARBA" id="ARBA00050776"/>
    </source>
</evidence>
<dbReference type="Pfam" id="PF00266">
    <property type="entry name" value="Aminotran_5"/>
    <property type="match status" value="1"/>
</dbReference>
<dbReference type="AlphaFoldDB" id="A0A7C4AR38"/>
<dbReference type="GO" id="GO:0031071">
    <property type="term" value="F:cysteine desulfurase activity"/>
    <property type="evidence" value="ECO:0007669"/>
    <property type="project" value="UniProtKB-EC"/>
</dbReference>
<dbReference type="GO" id="GO:0051536">
    <property type="term" value="F:iron-sulfur cluster binding"/>
    <property type="evidence" value="ECO:0007669"/>
    <property type="project" value="UniProtKB-KW"/>
</dbReference>
<sequence>MRIINMDHVGASPILPEVREAMMPFLNEKYGNPSSMHSLGETVTEALDEARGNVAKLINAQETEIVFTSGGTESNNWALKGVVQANRAKGNHVIISSVEHFSIMHAAKTLETQGIDVTRLPVDKYGMVDPQDVEKSITPKTILISVMHANNEIGTIQPIADIGRIARSKGITFHTDAVATAGVIPVNVKELNVDLLSLAANPFYGPLGVGALYVRKGAKISPLMDGGIQEGGMRAGTENVLGIVGMGKAAEIAVQEMDARIAHLIPLRDRLMKELPAAIEEVALVGHPTNRLPGNVSVLVRYVEGESMLLFLDMEGVEIASGSACISRSLKVSHVMLAMGIDAGSAQGSLLFTLGRDNTNEDIDDVLRILPPIVQRLRDMSPLYKKTSRIKAAG</sequence>
<accession>A0A7C4AR38</accession>
<evidence type="ECO:0000256" key="2">
    <source>
        <dbReference type="ARBA" id="ARBA00003120"/>
    </source>
</evidence>
<gene>
    <name evidence="12" type="ORF">ENV54_04785</name>
</gene>
<evidence type="ECO:0000256" key="3">
    <source>
        <dbReference type="ARBA" id="ARBA00006490"/>
    </source>
</evidence>
<dbReference type="FunFam" id="3.40.640.10:FF:000084">
    <property type="entry name" value="IscS-like cysteine desulfurase"/>
    <property type="match status" value="1"/>
</dbReference>
<evidence type="ECO:0000256" key="9">
    <source>
        <dbReference type="ARBA" id="ARBA00023014"/>
    </source>
</evidence>
<organism evidence="12">
    <name type="scientific">Desulfomonile tiedjei</name>
    <dbReference type="NCBI Taxonomy" id="2358"/>
    <lineage>
        <taxon>Bacteria</taxon>
        <taxon>Pseudomonadati</taxon>
        <taxon>Thermodesulfobacteriota</taxon>
        <taxon>Desulfomonilia</taxon>
        <taxon>Desulfomonilales</taxon>
        <taxon>Desulfomonilaceae</taxon>
        <taxon>Desulfomonile</taxon>
    </lineage>
</organism>
<evidence type="ECO:0000313" key="12">
    <source>
        <dbReference type="EMBL" id="HGH60598.1"/>
    </source>
</evidence>
<dbReference type="Gene3D" id="3.40.640.10">
    <property type="entry name" value="Type I PLP-dependent aspartate aminotransferase-like (Major domain)"/>
    <property type="match status" value="1"/>
</dbReference>
<dbReference type="EMBL" id="DTGT01000151">
    <property type="protein sequence ID" value="HGH60598.1"/>
    <property type="molecule type" value="Genomic_DNA"/>
</dbReference>
<dbReference type="InterPro" id="IPR015421">
    <property type="entry name" value="PyrdxlP-dep_Trfase_major"/>
</dbReference>
<evidence type="ECO:0000256" key="8">
    <source>
        <dbReference type="ARBA" id="ARBA00023004"/>
    </source>
</evidence>
<dbReference type="SUPFAM" id="SSF53383">
    <property type="entry name" value="PLP-dependent transferases"/>
    <property type="match status" value="1"/>
</dbReference>
<dbReference type="PANTHER" id="PTHR11601:SF34">
    <property type="entry name" value="CYSTEINE DESULFURASE"/>
    <property type="match status" value="1"/>
</dbReference>
<comment type="function">
    <text evidence="2">Catalyzes the removal of elemental sulfur atoms from cysteine to produce alanine. Seems to participate in the biosynthesis of the nitrogenase metalloclusters by providing the inorganic sulfur required for the Fe-S core formation.</text>
</comment>
<protein>
    <recommendedName>
        <fullName evidence="4">cysteine desulfurase</fullName>
        <ecNumber evidence="4">2.8.1.7</ecNumber>
    </recommendedName>
</protein>
<dbReference type="Gene3D" id="3.90.1150.10">
    <property type="entry name" value="Aspartate Aminotransferase, domain 1"/>
    <property type="match status" value="1"/>
</dbReference>
<comment type="similarity">
    <text evidence="3">Belongs to the class-V pyridoxal-phosphate-dependent aminotransferase family. NifS/IscS subfamily.</text>
</comment>
<dbReference type="InterPro" id="IPR015424">
    <property type="entry name" value="PyrdxlP-dep_Trfase"/>
</dbReference>
<evidence type="ECO:0000256" key="5">
    <source>
        <dbReference type="ARBA" id="ARBA00022679"/>
    </source>
</evidence>
<feature type="domain" description="Aminotransferase class V" evidence="11">
    <location>
        <begin position="5"/>
        <end position="365"/>
    </location>
</feature>
<dbReference type="GO" id="GO:0046872">
    <property type="term" value="F:metal ion binding"/>
    <property type="evidence" value="ECO:0007669"/>
    <property type="project" value="UniProtKB-KW"/>
</dbReference>
<dbReference type="InterPro" id="IPR000192">
    <property type="entry name" value="Aminotrans_V_dom"/>
</dbReference>
<comment type="cofactor">
    <cofactor evidence="1">
        <name>pyridoxal 5'-phosphate</name>
        <dbReference type="ChEBI" id="CHEBI:597326"/>
    </cofactor>
</comment>
<keyword evidence="6" id="KW-0479">Metal-binding</keyword>
<reference evidence="12" key="1">
    <citation type="journal article" date="2020" name="mSystems">
        <title>Genome- and Community-Level Interaction Insights into Carbon Utilization and Element Cycling Functions of Hydrothermarchaeota in Hydrothermal Sediment.</title>
        <authorList>
            <person name="Zhou Z."/>
            <person name="Liu Y."/>
            <person name="Xu W."/>
            <person name="Pan J."/>
            <person name="Luo Z.H."/>
            <person name="Li M."/>
        </authorList>
    </citation>
    <scope>NUCLEOTIDE SEQUENCE [LARGE SCALE GENOMIC DNA]</scope>
    <source>
        <strain evidence="12">SpSt-769</strain>
    </source>
</reference>
<dbReference type="EC" id="2.8.1.7" evidence="4"/>
<name>A0A7C4AR38_9BACT</name>
<evidence type="ECO:0000256" key="4">
    <source>
        <dbReference type="ARBA" id="ARBA00012239"/>
    </source>
</evidence>
<comment type="caution">
    <text evidence="12">The sequence shown here is derived from an EMBL/GenBank/DDBJ whole genome shotgun (WGS) entry which is preliminary data.</text>
</comment>
<keyword evidence="9" id="KW-0411">Iron-sulfur</keyword>
<evidence type="ECO:0000259" key="11">
    <source>
        <dbReference type="Pfam" id="PF00266"/>
    </source>
</evidence>
<keyword evidence="5" id="KW-0808">Transferase</keyword>
<evidence type="ECO:0000256" key="1">
    <source>
        <dbReference type="ARBA" id="ARBA00001933"/>
    </source>
</evidence>
<dbReference type="PIRSF" id="PIRSF005572">
    <property type="entry name" value="NifS"/>
    <property type="match status" value="1"/>
</dbReference>
<evidence type="ECO:0000256" key="6">
    <source>
        <dbReference type="ARBA" id="ARBA00022723"/>
    </source>
</evidence>
<keyword evidence="8" id="KW-0408">Iron</keyword>
<dbReference type="InterPro" id="IPR015422">
    <property type="entry name" value="PyrdxlP-dep_Trfase_small"/>
</dbReference>
<evidence type="ECO:0000256" key="7">
    <source>
        <dbReference type="ARBA" id="ARBA00022898"/>
    </source>
</evidence>